<feature type="compositionally biased region" description="Polar residues" evidence="6">
    <location>
        <begin position="333"/>
        <end position="350"/>
    </location>
</feature>
<name>A0A165C983_9APHY</name>
<feature type="region of interest" description="Disordered" evidence="6">
    <location>
        <begin position="332"/>
        <end position="351"/>
    </location>
</feature>
<keyword evidence="3" id="KW-0268">Exocytosis</keyword>
<feature type="compositionally biased region" description="Low complexity" evidence="6">
    <location>
        <begin position="280"/>
        <end position="294"/>
    </location>
</feature>
<dbReference type="GeneID" id="63826813"/>
<dbReference type="GO" id="GO:0005546">
    <property type="term" value="F:phosphatidylinositol-4,5-bisphosphate binding"/>
    <property type="evidence" value="ECO:0007669"/>
    <property type="project" value="TreeGrafter"/>
</dbReference>
<dbReference type="Proteomes" id="UP000076871">
    <property type="component" value="Unassembled WGS sequence"/>
</dbReference>
<comment type="similarity">
    <text evidence="1">Belongs to the SEC3 family.</text>
</comment>
<dbReference type="Pfam" id="PF09763">
    <property type="entry name" value="Sec3_CC"/>
    <property type="match status" value="1"/>
</dbReference>
<dbReference type="OrthoDB" id="27109at2759"/>
<dbReference type="SMART" id="SM01313">
    <property type="entry name" value="Sec3-PIP2_bind"/>
    <property type="match status" value="1"/>
</dbReference>
<organism evidence="8 9">
    <name type="scientific">Laetiporus sulphureus 93-53</name>
    <dbReference type="NCBI Taxonomy" id="1314785"/>
    <lineage>
        <taxon>Eukaryota</taxon>
        <taxon>Fungi</taxon>
        <taxon>Dikarya</taxon>
        <taxon>Basidiomycota</taxon>
        <taxon>Agaricomycotina</taxon>
        <taxon>Agaricomycetes</taxon>
        <taxon>Polyporales</taxon>
        <taxon>Laetiporus</taxon>
    </lineage>
</organism>
<evidence type="ECO:0000256" key="4">
    <source>
        <dbReference type="ARBA" id="ARBA00023054"/>
    </source>
</evidence>
<keyword evidence="2" id="KW-0813">Transport</keyword>
<feature type="coiled-coil region" evidence="5">
    <location>
        <begin position="536"/>
        <end position="573"/>
    </location>
</feature>
<evidence type="ECO:0000256" key="2">
    <source>
        <dbReference type="ARBA" id="ARBA00022448"/>
    </source>
</evidence>
<dbReference type="PANTHER" id="PTHR16092">
    <property type="entry name" value="SEC3/SYNTAXIN-RELATED"/>
    <property type="match status" value="1"/>
</dbReference>
<feature type="compositionally biased region" description="Basic and acidic residues" evidence="6">
    <location>
        <begin position="184"/>
        <end position="199"/>
    </location>
</feature>
<evidence type="ECO:0000259" key="7">
    <source>
        <dbReference type="SMART" id="SM01313"/>
    </source>
</evidence>
<accession>A0A165C983</accession>
<feature type="region of interest" description="Disordered" evidence="6">
    <location>
        <begin position="139"/>
        <end position="294"/>
    </location>
</feature>
<evidence type="ECO:0000256" key="1">
    <source>
        <dbReference type="ARBA" id="ARBA00006518"/>
    </source>
</evidence>
<feature type="region of interest" description="Disordered" evidence="6">
    <location>
        <begin position="359"/>
        <end position="390"/>
    </location>
</feature>
<dbReference type="Gene3D" id="2.30.29.90">
    <property type="match status" value="1"/>
</dbReference>
<dbReference type="InParanoid" id="A0A165C983"/>
<protein>
    <recommendedName>
        <fullName evidence="7">Exocyst complex component Sec3 PIP2-binding N-terminal domain-containing protein</fullName>
    </recommendedName>
</protein>
<dbReference type="AlphaFoldDB" id="A0A165C983"/>
<dbReference type="Pfam" id="PF20654">
    <property type="entry name" value="Sec3_C-term"/>
    <property type="match status" value="1"/>
</dbReference>
<dbReference type="InterPro" id="IPR028258">
    <property type="entry name" value="Sec3-PIP2_bind"/>
</dbReference>
<keyword evidence="9" id="KW-1185">Reference proteome</keyword>
<dbReference type="RefSeq" id="XP_040760159.1">
    <property type="nucleotide sequence ID" value="XM_040909784.1"/>
</dbReference>
<gene>
    <name evidence="8" type="ORF">LAESUDRAFT_730167</name>
</gene>
<keyword evidence="4 5" id="KW-0175">Coiled coil</keyword>
<feature type="compositionally biased region" description="Low complexity" evidence="6">
    <location>
        <begin position="222"/>
        <end position="255"/>
    </location>
</feature>
<dbReference type="Pfam" id="PF15277">
    <property type="entry name" value="Sec3-PIP2_bind"/>
    <property type="match status" value="1"/>
</dbReference>
<dbReference type="GO" id="GO:0006893">
    <property type="term" value="P:Golgi to plasma membrane transport"/>
    <property type="evidence" value="ECO:0007669"/>
    <property type="project" value="TreeGrafter"/>
</dbReference>
<evidence type="ECO:0000313" key="8">
    <source>
        <dbReference type="EMBL" id="KZT02419.1"/>
    </source>
</evidence>
<dbReference type="EMBL" id="KV427652">
    <property type="protein sequence ID" value="KZT02419.1"/>
    <property type="molecule type" value="Genomic_DNA"/>
</dbReference>
<dbReference type="CDD" id="cd13315">
    <property type="entry name" value="PH_Sec3"/>
    <property type="match status" value="1"/>
</dbReference>
<dbReference type="GO" id="GO:0000145">
    <property type="term" value="C:exocyst"/>
    <property type="evidence" value="ECO:0007669"/>
    <property type="project" value="InterPro"/>
</dbReference>
<feature type="compositionally biased region" description="Polar residues" evidence="6">
    <location>
        <begin position="145"/>
        <end position="160"/>
    </location>
</feature>
<evidence type="ECO:0000256" key="6">
    <source>
        <dbReference type="SAM" id="MobiDB-lite"/>
    </source>
</evidence>
<dbReference type="PANTHER" id="PTHR16092:SF14">
    <property type="entry name" value="EXOCYST COMPLEX COMPONENT 1 ISOFORM X1"/>
    <property type="match status" value="1"/>
</dbReference>
<evidence type="ECO:0000256" key="3">
    <source>
        <dbReference type="ARBA" id="ARBA00022483"/>
    </source>
</evidence>
<evidence type="ECO:0000256" key="5">
    <source>
        <dbReference type="SAM" id="Coils"/>
    </source>
</evidence>
<reference evidence="8 9" key="1">
    <citation type="journal article" date="2016" name="Mol. Biol. Evol.">
        <title>Comparative Genomics of Early-Diverging Mushroom-Forming Fungi Provides Insights into the Origins of Lignocellulose Decay Capabilities.</title>
        <authorList>
            <person name="Nagy L.G."/>
            <person name="Riley R."/>
            <person name="Tritt A."/>
            <person name="Adam C."/>
            <person name="Daum C."/>
            <person name="Floudas D."/>
            <person name="Sun H."/>
            <person name="Yadav J.S."/>
            <person name="Pangilinan J."/>
            <person name="Larsson K.H."/>
            <person name="Matsuura K."/>
            <person name="Barry K."/>
            <person name="Labutti K."/>
            <person name="Kuo R."/>
            <person name="Ohm R.A."/>
            <person name="Bhattacharya S.S."/>
            <person name="Shirouzu T."/>
            <person name="Yoshinaga Y."/>
            <person name="Martin F.M."/>
            <person name="Grigoriev I.V."/>
            <person name="Hibbett D.S."/>
        </authorList>
    </citation>
    <scope>NUCLEOTIDE SEQUENCE [LARGE SCALE GENOMIC DNA]</scope>
    <source>
        <strain evidence="8 9">93-53</strain>
    </source>
</reference>
<feature type="domain" description="Exocyst complex component Sec3 PIP2-binding N-terminal" evidence="7">
    <location>
        <begin position="43"/>
        <end position="127"/>
    </location>
</feature>
<dbReference type="GO" id="GO:0005886">
    <property type="term" value="C:plasma membrane"/>
    <property type="evidence" value="ECO:0007669"/>
    <property type="project" value="TreeGrafter"/>
</dbReference>
<dbReference type="STRING" id="1314785.A0A165C983"/>
<proteinExistence type="inferred from homology"/>
<dbReference type="InterPro" id="IPR048628">
    <property type="entry name" value="Sec3_C"/>
</dbReference>
<evidence type="ECO:0000313" key="9">
    <source>
        <dbReference type="Proteomes" id="UP000076871"/>
    </source>
</evidence>
<sequence length="1168" mass="129509">MADYESERQRIISSVFTKLNATGHDEQYVAHVKIWEEASQEEGGRKPRYILLSMANNGSGFIHKSKLNSNGLFSVGKTWKITELRGIEVTSPTSFNVTMARTYRWQTEDPRNQTSFVASLIQLFHTVTSGSAPLQLKGVRVPDAPSSSRPPALDFTTTTGRRMDRAPTPTNGAPLPPASPRRPVMKEPHETHQHKHSEQFDEFPLPKPHALGSTRQRAGTLTRTDSSDTTASRTATVAPDRSGTPSRGRPSTPSSQPAIPLALRPGHTRRVSNVSQINGTSSTVISPTTSTPPRVVLQTPPTNASQPLPRVTPQPPPVSITTRLNGAGANLEVPSTSPINRHSPLSTYSSVPEPVQLLVPTPRQPLSARRSPSRAPTMEPGESGQPRREQNARISFYDPTNQATINRLLSGDVIIHDDVDGEGEDTATQEDENALDTLESMEEMLEDSEWGNDDILGRRSVTGAADRMEARLLDELTALEKANIYSFIESDDRVNVVLKYIDEAIMELEGMDSVLSSYKIHLNAVSDDIAYIQSQNRGLQVQIQNQHALMAELEELLQTVHVEEETLLTLTQESLEKPASIQRIEGAATELYKALQAGRDRDMAATMERLDEYRTHNAHFCKRILDFLSIMFTAQSKILLGDNDGVIKSPQGKPSLADHKVLENYLGRYSGLILYLKEMEESIYGKLCAAYFSVASTLHGTQVRALMIICGNMIKKVTEDDSEGFGGATPTAASSKAASGMRRAGTIVRSPLEGRKERKERSDGDSTASEAFGLVLEQLARAVYHEEEFIADFLQINDAGLTFADYMGLENYFRRQASRAAGLSSATMKLVRGAMDLIFGFIATELKGWLDNALAKDQLHIVGIIATLERFLGDAEEHGNAFLQNMLEKQHGRLKGLWERRVDEHIKSIEDTKLTSKKRNGVAPFIKYFPVYVGRVETQLVGADTLEVRHTVDQSYGKVVQSMFGALKHMAKMEGEGEDKGQLNYHVILIENMHYFVAEISQLQIGSIVNFLKSAEGIYEENLNAYVRIVLRRPFYKIIEYFEGVERLLKTTAPTEVSSNGAYSKAALKKVVKEYNAKDVRKHVDTLFKRVEKHFTEASEKATTEDVSTGIASGTVMVGVWKACEEELLRITELFAKRINQCYKDTGIALEYSAADVEAAFKRHRVAA</sequence>
<dbReference type="GO" id="GO:0006887">
    <property type="term" value="P:exocytosis"/>
    <property type="evidence" value="ECO:0007669"/>
    <property type="project" value="UniProtKB-KW"/>
</dbReference>
<dbReference type="InterPro" id="IPR019160">
    <property type="entry name" value="Sec3_CC"/>
</dbReference>